<accession>A0A1L4D048</accession>
<evidence type="ECO:0000313" key="1">
    <source>
        <dbReference type="EMBL" id="APJ03560.1"/>
    </source>
</evidence>
<protein>
    <recommendedName>
        <fullName evidence="3">PilZ domain-containing protein</fullName>
    </recommendedName>
</protein>
<dbReference type="EMBL" id="CP017834">
    <property type="protein sequence ID" value="APJ03560.1"/>
    <property type="molecule type" value="Genomic_DNA"/>
</dbReference>
<dbReference type="KEGG" id="saqi:AXG55_06420"/>
<dbReference type="STRING" id="1915309.AXG55_06420"/>
<name>A0A1L4D048_9BACT</name>
<dbReference type="Gene3D" id="2.40.10.220">
    <property type="entry name" value="predicted glycosyltransferase like domains"/>
    <property type="match status" value="1"/>
</dbReference>
<gene>
    <name evidence="1" type="ORF">AXG55_06420</name>
</gene>
<dbReference type="Proteomes" id="UP000184731">
    <property type="component" value="Chromosome"/>
</dbReference>
<organism evidence="1 2">
    <name type="scientific">Silvanigrella aquatica</name>
    <dbReference type="NCBI Taxonomy" id="1915309"/>
    <lineage>
        <taxon>Bacteria</taxon>
        <taxon>Pseudomonadati</taxon>
        <taxon>Bdellovibrionota</taxon>
        <taxon>Oligoflexia</taxon>
        <taxon>Silvanigrellales</taxon>
        <taxon>Silvanigrellaceae</taxon>
        <taxon>Silvanigrella</taxon>
    </lineage>
</organism>
<proteinExistence type="predicted"/>
<sequence>MLPKIPKRKEPRYETAIVADVFIKKWNPIAKKKVVVLDLSWHGFKIEFMNEKTWDVKSGATFTIRIPITQFNISTLKYLKLEIIVKWCDKELKRAGGIFVHPKGEKAIVLGNLIQKLAILKQTEDDIVDGSTTEQSSVNNEEAS</sequence>
<keyword evidence="2" id="KW-1185">Reference proteome</keyword>
<reference evidence="1 2" key="1">
    <citation type="submission" date="2016-10" db="EMBL/GenBank/DDBJ databases">
        <title>Silvanigrella aquatica sp. nov., isolated from a freshwater lake located in the Black Forest, Germany, description of Silvanigrellaceae fam. nov., Silvanigrellales ord. nov., reclassification of the order Bdellovibrionales in the class Oligoflexia, reclassification of the families Bacteriovoracaceae and Halobacteriovoraceae in the new order Bacteriovoracales ord. nov., and reclassification of the family Pseudobacteriovoracaceae in the order Oligoflexiales.</title>
        <authorList>
            <person name="Hahn M.W."/>
            <person name="Schmidt J."/>
            <person name="Koll U."/>
            <person name="Rohde M."/>
            <person name="Verbag S."/>
            <person name="Pitt A."/>
            <person name="Nakai R."/>
            <person name="Naganuma T."/>
            <person name="Lang E."/>
        </authorList>
    </citation>
    <scope>NUCLEOTIDE SEQUENCE [LARGE SCALE GENOMIC DNA]</scope>
    <source>
        <strain evidence="1 2">MWH-Nonnen-W8red</strain>
    </source>
</reference>
<dbReference type="AlphaFoldDB" id="A0A1L4D048"/>
<evidence type="ECO:0008006" key="3">
    <source>
        <dbReference type="Google" id="ProtNLM"/>
    </source>
</evidence>
<dbReference type="RefSeq" id="WP_148697298.1">
    <property type="nucleotide sequence ID" value="NZ_CP017834.1"/>
</dbReference>
<evidence type="ECO:0000313" key="2">
    <source>
        <dbReference type="Proteomes" id="UP000184731"/>
    </source>
</evidence>
<dbReference type="OrthoDB" id="5295037at2"/>